<dbReference type="InterPro" id="IPR045079">
    <property type="entry name" value="Oxoprolinase-like"/>
</dbReference>
<dbReference type="RefSeq" id="WP_146983518.1">
    <property type="nucleotide sequence ID" value="NZ_VOSM01000087.1"/>
</dbReference>
<dbReference type="OrthoDB" id="9768323at2"/>
<dbReference type="GO" id="GO:0005829">
    <property type="term" value="C:cytosol"/>
    <property type="evidence" value="ECO:0007669"/>
    <property type="project" value="TreeGrafter"/>
</dbReference>
<evidence type="ECO:0000313" key="3">
    <source>
        <dbReference type="Proteomes" id="UP000321412"/>
    </source>
</evidence>
<gene>
    <name evidence="2" type="ORF">FRC98_21020</name>
</gene>
<dbReference type="Pfam" id="PF05378">
    <property type="entry name" value="Hydant_A_N"/>
    <property type="match status" value="1"/>
</dbReference>
<proteinExistence type="predicted"/>
<accession>A0A5C6WZC6</accession>
<dbReference type="EMBL" id="VOSM01000087">
    <property type="protein sequence ID" value="TXD32517.1"/>
    <property type="molecule type" value="Genomic_DNA"/>
</dbReference>
<keyword evidence="3" id="KW-1185">Reference proteome</keyword>
<comment type="caution">
    <text evidence="2">The sequence shown here is derived from an EMBL/GenBank/DDBJ whole genome shotgun (WGS) entry which is preliminary data.</text>
</comment>
<dbReference type="GO" id="GO:0017168">
    <property type="term" value="F:5-oxoprolinase (ATP-hydrolyzing) activity"/>
    <property type="evidence" value="ECO:0007669"/>
    <property type="project" value="TreeGrafter"/>
</dbReference>
<dbReference type="Proteomes" id="UP000321412">
    <property type="component" value="Unassembled WGS sequence"/>
</dbReference>
<sequence>VSERVAADGSIVVPMDEKSLQAAVQKLLEQEVEAIAVSLLFSFANPSHERAVADYIHEVVF</sequence>
<organism evidence="2 3">
    <name type="scientific">Lujinxingia vulgaris</name>
    <dbReference type="NCBI Taxonomy" id="2600176"/>
    <lineage>
        <taxon>Bacteria</taxon>
        <taxon>Deltaproteobacteria</taxon>
        <taxon>Bradymonadales</taxon>
        <taxon>Lujinxingiaceae</taxon>
        <taxon>Lujinxingia</taxon>
    </lineage>
</organism>
<protein>
    <recommendedName>
        <fullName evidence="1">Hydantoinase/oxoprolinase N-terminal domain-containing protein</fullName>
    </recommendedName>
</protein>
<evidence type="ECO:0000259" key="1">
    <source>
        <dbReference type="Pfam" id="PF05378"/>
    </source>
</evidence>
<feature type="non-terminal residue" evidence="2">
    <location>
        <position position="1"/>
    </location>
</feature>
<dbReference type="PANTHER" id="PTHR11365:SF23">
    <property type="entry name" value="HYPOTHETICAL 5-OXOPROLINASE (EUROFUNG)-RELATED"/>
    <property type="match status" value="1"/>
</dbReference>
<feature type="domain" description="Hydantoinase/oxoprolinase N-terminal" evidence="1">
    <location>
        <begin position="1"/>
        <end position="59"/>
    </location>
</feature>
<evidence type="ECO:0000313" key="2">
    <source>
        <dbReference type="EMBL" id="TXD32517.1"/>
    </source>
</evidence>
<dbReference type="GO" id="GO:0006749">
    <property type="term" value="P:glutathione metabolic process"/>
    <property type="evidence" value="ECO:0007669"/>
    <property type="project" value="TreeGrafter"/>
</dbReference>
<dbReference type="PANTHER" id="PTHR11365">
    <property type="entry name" value="5-OXOPROLINASE RELATED"/>
    <property type="match status" value="1"/>
</dbReference>
<dbReference type="AlphaFoldDB" id="A0A5C6WZC6"/>
<name>A0A5C6WZC6_9DELT</name>
<reference evidence="2 3" key="1">
    <citation type="submission" date="2019-08" db="EMBL/GenBank/DDBJ databases">
        <title>Bradymonadales sp. TMQ4.</title>
        <authorList>
            <person name="Liang Q."/>
        </authorList>
    </citation>
    <scope>NUCLEOTIDE SEQUENCE [LARGE SCALE GENOMIC DNA]</scope>
    <source>
        <strain evidence="2 3">TMQ4</strain>
    </source>
</reference>
<dbReference type="InterPro" id="IPR008040">
    <property type="entry name" value="Hydant_A_N"/>
</dbReference>